<dbReference type="InterPro" id="IPR025857">
    <property type="entry name" value="MacB_PCD"/>
</dbReference>
<dbReference type="AlphaFoldDB" id="A0A5S9IU59"/>
<keyword evidence="11" id="KW-1185">Reference proteome</keyword>
<evidence type="ECO:0000256" key="3">
    <source>
        <dbReference type="ARBA" id="ARBA00022692"/>
    </source>
</evidence>
<keyword evidence="3 7" id="KW-0812">Transmembrane</keyword>
<comment type="similarity">
    <text evidence="6">Belongs to the ABC-4 integral membrane protein family.</text>
</comment>
<accession>A0A5S9IU59</accession>
<dbReference type="RefSeq" id="WP_151971691.1">
    <property type="nucleotide sequence ID" value="NZ_AP019860.1"/>
</dbReference>
<evidence type="ECO:0000259" key="9">
    <source>
        <dbReference type="Pfam" id="PF12704"/>
    </source>
</evidence>
<dbReference type="InterPro" id="IPR003838">
    <property type="entry name" value="ABC3_permease_C"/>
</dbReference>
<evidence type="ECO:0000256" key="2">
    <source>
        <dbReference type="ARBA" id="ARBA00022475"/>
    </source>
</evidence>
<organism evidence="10 11">
    <name type="scientific">Uabimicrobium amorphum</name>
    <dbReference type="NCBI Taxonomy" id="2596890"/>
    <lineage>
        <taxon>Bacteria</taxon>
        <taxon>Pseudomonadati</taxon>
        <taxon>Planctomycetota</taxon>
        <taxon>Candidatus Uabimicrobiia</taxon>
        <taxon>Candidatus Uabimicrobiales</taxon>
        <taxon>Candidatus Uabimicrobiaceae</taxon>
        <taxon>Candidatus Uabimicrobium</taxon>
    </lineage>
</organism>
<evidence type="ECO:0000313" key="11">
    <source>
        <dbReference type="Proteomes" id="UP000326354"/>
    </source>
</evidence>
<evidence type="ECO:0000313" key="10">
    <source>
        <dbReference type="EMBL" id="BBM87686.1"/>
    </source>
</evidence>
<dbReference type="Pfam" id="PF02687">
    <property type="entry name" value="FtsX"/>
    <property type="match status" value="1"/>
</dbReference>
<feature type="transmembrane region" description="Helical" evidence="7">
    <location>
        <begin position="20"/>
        <end position="40"/>
    </location>
</feature>
<dbReference type="Proteomes" id="UP000326354">
    <property type="component" value="Chromosome"/>
</dbReference>
<evidence type="ECO:0000256" key="4">
    <source>
        <dbReference type="ARBA" id="ARBA00022989"/>
    </source>
</evidence>
<dbReference type="KEGG" id="uam:UABAM_06098"/>
<feature type="domain" description="MacB-like periplasmic core" evidence="9">
    <location>
        <begin position="65"/>
        <end position="212"/>
    </location>
</feature>
<feature type="domain" description="ABC3 transporter permease C-terminal" evidence="8">
    <location>
        <begin position="316"/>
        <end position="386"/>
    </location>
</feature>
<proteinExistence type="inferred from homology"/>
<comment type="subcellular location">
    <subcellularLocation>
        <location evidence="1">Cell membrane</location>
        <topology evidence="1">Multi-pass membrane protein</topology>
    </subcellularLocation>
</comment>
<evidence type="ECO:0000259" key="8">
    <source>
        <dbReference type="Pfam" id="PF02687"/>
    </source>
</evidence>
<keyword evidence="5 7" id="KW-0472">Membrane</keyword>
<reference evidence="10 11" key="1">
    <citation type="submission" date="2019-08" db="EMBL/GenBank/DDBJ databases">
        <title>Complete genome sequence of Candidatus Uab amorphum.</title>
        <authorList>
            <person name="Shiratori T."/>
            <person name="Suzuki S."/>
            <person name="Kakizawa Y."/>
            <person name="Ishida K."/>
        </authorList>
    </citation>
    <scope>NUCLEOTIDE SEQUENCE [LARGE SCALE GENOMIC DNA]</scope>
    <source>
        <strain evidence="10 11">SRT547</strain>
    </source>
</reference>
<evidence type="ECO:0000256" key="5">
    <source>
        <dbReference type="ARBA" id="ARBA00023136"/>
    </source>
</evidence>
<dbReference type="PANTHER" id="PTHR30572:SF4">
    <property type="entry name" value="ABC TRANSPORTER PERMEASE YTRF"/>
    <property type="match status" value="1"/>
</dbReference>
<feature type="transmembrane region" description="Helical" evidence="7">
    <location>
        <begin position="314"/>
        <end position="335"/>
    </location>
</feature>
<name>A0A5S9IU59_UABAM</name>
<keyword evidence="4 7" id="KW-1133">Transmembrane helix</keyword>
<sequence length="396" mass="45606">MRSILFLAYKYISHNYLKTIVLTVCLLLTTVVPLAAYFIINAYEQHFEERAHGITLIAGHRGNDYDILLRSLYYKGAYPGSLSMQDFADVQHAGQAIPMYLPFTGHKLYAAQEQNVYYENVPIVGTRLDYFSMRNIKLTKGRWPVIWGEAVVGSQVARRMNIRIGDFVLSDQKNLYDITASYPLKMKVVGILQRTHSPDDDVIFVDIKTTWIIEGIFHGHDDLSDKVQKNVVVSKAKIHEYPEITPQNLHLFHHHGKAKDLPVTAILILAKDHKSKTILLGDYQGNERVTLIQPLKVITRLMSLVLRVHAFFEAYFVLVIFTVVLFIILVVMLSLRLRTEEFSILYKMGCRKQTLYAMVFMEFFLVFVFSMVLSVICVALFEWMIPPRYILQLFAG</sequence>
<keyword evidence="2" id="KW-1003">Cell membrane</keyword>
<gene>
    <name evidence="10" type="ORF">UABAM_06098</name>
</gene>
<dbReference type="PANTHER" id="PTHR30572">
    <property type="entry name" value="MEMBRANE COMPONENT OF TRANSPORTER-RELATED"/>
    <property type="match status" value="1"/>
</dbReference>
<evidence type="ECO:0000256" key="6">
    <source>
        <dbReference type="ARBA" id="ARBA00038076"/>
    </source>
</evidence>
<dbReference type="InterPro" id="IPR050250">
    <property type="entry name" value="Macrolide_Exporter_MacB"/>
</dbReference>
<dbReference type="Pfam" id="PF12704">
    <property type="entry name" value="MacB_PCD"/>
    <property type="match status" value="1"/>
</dbReference>
<evidence type="ECO:0000256" key="1">
    <source>
        <dbReference type="ARBA" id="ARBA00004651"/>
    </source>
</evidence>
<dbReference type="GO" id="GO:0022857">
    <property type="term" value="F:transmembrane transporter activity"/>
    <property type="evidence" value="ECO:0007669"/>
    <property type="project" value="TreeGrafter"/>
</dbReference>
<dbReference type="EMBL" id="AP019860">
    <property type="protein sequence ID" value="BBM87686.1"/>
    <property type="molecule type" value="Genomic_DNA"/>
</dbReference>
<feature type="transmembrane region" description="Helical" evidence="7">
    <location>
        <begin position="355"/>
        <end position="381"/>
    </location>
</feature>
<dbReference type="GO" id="GO:0005886">
    <property type="term" value="C:plasma membrane"/>
    <property type="evidence" value="ECO:0007669"/>
    <property type="project" value="UniProtKB-SubCell"/>
</dbReference>
<dbReference type="OrthoDB" id="9784014at2"/>
<protein>
    <submittedName>
        <fullName evidence="10">Permease</fullName>
    </submittedName>
</protein>
<evidence type="ECO:0000256" key="7">
    <source>
        <dbReference type="SAM" id="Phobius"/>
    </source>
</evidence>